<feature type="compositionally biased region" description="Polar residues" evidence="1">
    <location>
        <begin position="1"/>
        <end position="13"/>
    </location>
</feature>
<dbReference type="EMBL" id="CADCXW020000353">
    <property type="protein sequence ID" value="CAD1585344.1"/>
    <property type="molecule type" value="Genomic_DNA"/>
</dbReference>
<feature type="region of interest" description="Disordered" evidence="1">
    <location>
        <begin position="1"/>
        <end position="64"/>
    </location>
</feature>
<name>A0A6V7MB00_9HYME</name>
<evidence type="ECO:0000313" key="2">
    <source>
        <dbReference type="EMBL" id="CAD1585344.1"/>
    </source>
</evidence>
<evidence type="ECO:0000256" key="1">
    <source>
        <dbReference type="SAM" id="MobiDB-lite"/>
    </source>
</evidence>
<protein>
    <submittedName>
        <fullName evidence="2">Uncharacterized protein</fullName>
    </submittedName>
</protein>
<feature type="compositionally biased region" description="Polar residues" evidence="1">
    <location>
        <begin position="41"/>
        <end position="51"/>
    </location>
</feature>
<feature type="compositionally biased region" description="Low complexity" evidence="1">
    <location>
        <begin position="20"/>
        <end position="33"/>
    </location>
</feature>
<proteinExistence type="predicted"/>
<gene>
    <name evidence="2" type="ORF">BBRV_LOCUS128008</name>
</gene>
<reference evidence="2" key="1">
    <citation type="submission" date="2020-07" db="EMBL/GenBank/DDBJ databases">
        <authorList>
            <person name="Ferguson B K."/>
        </authorList>
    </citation>
    <scope>NUCLEOTIDE SEQUENCE</scope>
    <source>
        <strain evidence="2">L06</strain>
    </source>
</reference>
<sequence>MSPNAKAACQNQLKQEEKITSSVTTNETETVSSGKSEPVATPSSSSGTGNNRLYGGMRTNRKPRVSRLKQVLEIAQKSVAKKLTKDAKFMWLFNYLHMRDARMIFAHRRQTSNVPRRR</sequence>
<organism evidence="2">
    <name type="scientific">Bracon brevicornis</name>
    <dbReference type="NCBI Taxonomy" id="1563983"/>
    <lineage>
        <taxon>Eukaryota</taxon>
        <taxon>Metazoa</taxon>
        <taxon>Ecdysozoa</taxon>
        <taxon>Arthropoda</taxon>
        <taxon>Hexapoda</taxon>
        <taxon>Insecta</taxon>
        <taxon>Pterygota</taxon>
        <taxon>Neoptera</taxon>
        <taxon>Endopterygota</taxon>
        <taxon>Hymenoptera</taxon>
        <taxon>Apocrita</taxon>
        <taxon>Ichneumonoidea</taxon>
        <taxon>Braconidae</taxon>
        <taxon>Braconinae</taxon>
        <taxon>Bracon</taxon>
    </lineage>
</organism>
<accession>A0A6V7MB00</accession>
<dbReference type="AlphaFoldDB" id="A0A6V7MB00"/>